<feature type="binding site" description="axial binding residue" evidence="5">
    <location>
        <position position="355"/>
    </location>
    <ligand>
        <name>heme</name>
        <dbReference type="ChEBI" id="CHEBI:30413"/>
    </ligand>
    <ligandPart>
        <name>Fe</name>
        <dbReference type="ChEBI" id="CHEBI:18248"/>
    </ligandPart>
</feature>
<dbReference type="InterPro" id="IPR002401">
    <property type="entry name" value="Cyt_P450_E_grp-I"/>
</dbReference>
<name>A0A9N9KVB6_9HELO</name>
<comment type="caution">
    <text evidence="7">The sequence shown here is derived from an EMBL/GenBank/DDBJ whole genome shotgun (WGS) entry which is preliminary data.</text>
</comment>
<dbReference type="Pfam" id="PF00067">
    <property type="entry name" value="p450"/>
    <property type="match status" value="2"/>
</dbReference>
<evidence type="ECO:0000256" key="2">
    <source>
        <dbReference type="ARBA" id="ARBA00022723"/>
    </source>
</evidence>
<dbReference type="OrthoDB" id="1103324at2759"/>
<dbReference type="PANTHER" id="PTHR46300:SF5">
    <property type="entry name" value="CYTOCHROME P450"/>
    <property type="match status" value="1"/>
</dbReference>
<dbReference type="GO" id="GO:0020037">
    <property type="term" value="F:heme binding"/>
    <property type="evidence" value="ECO:0007669"/>
    <property type="project" value="InterPro"/>
</dbReference>
<dbReference type="InterPro" id="IPR036396">
    <property type="entry name" value="Cyt_P450_sf"/>
</dbReference>
<evidence type="ECO:0000256" key="3">
    <source>
        <dbReference type="ARBA" id="ARBA00023002"/>
    </source>
</evidence>
<keyword evidence="5 6" id="KW-0349">Heme</keyword>
<keyword evidence="2 5" id="KW-0479">Metal-binding</keyword>
<organism evidence="7 8">
    <name type="scientific">Hymenoscyphus fraxineus</name>
    <dbReference type="NCBI Taxonomy" id="746836"/>
    <lineage>
        <taxon>Eukaryota</taxon>
        <taxon>Fungi</taxon>
        <taxon>Dikarya</taxon>
        <taxon>Ascomycota</taxon>
        <taxon>Pezizomycotina</taxon>
        <taxon>Leotiomycetes</taxon>
        <taxon>Helotiales</taxon>
        <taxon>Helotiaceae</taxon>
        <taxon>Hymenoscyphus</taxon>
    </lineage>
</organism>
<keyword evidence="8" id="KW-1185">Reference proteome</keyword>
<keyword evidence="6" id="KW-0503">Monooxygenase</keyword>
<dbReference type="Gene3D" id="1.10.630.10">
    <property type="entry name" value="Cytochrome P450"/>
    <property type="match status" value="2"/>
</dbReference>
<dbReference type="PROSITE" id="PS00086">
    <property type="entry name" value="CYTOCHROME_P450"/>
    <property type="match status" value="1"/>
</dbReference>
<comment type="similarity">
    <text evidence="1 6">Belongs to the cytochrome P450 family.</text>
</comment>
<dbReference type="SUPFAM" id="SSF48264">
    <property type="entry name" value="Cytochrome P450"/>
    <property type="match status" value="1"/>
</dbReference>
<gene>
    <name evidence="7" type="ORF">HYFRA_00008659</name>
</gene>
<accession>A0A9N9KVB6</accession>
<dbReference type="GO" id="GO:0005506">
    <property type="term" value="F:iron ion binding"/>
    <property type="evidence" value="ECO:0007669"/>
    <property type="project" value="InterPro"/>
</dbReference>
<evidence type="ECO:0000313" key="7">
    <source>
        <dbReference type="EMBL" id="CAG8954970.1"/>
    </source>
</evidence>
<evidence type="ECO:0000313" key="8">
    <source>
        <dbReference type="Proteomes" id="UP000696280"/>
    </source>
</evidence>
<dbReference type="PANTHER" id="PTHR46300">
    <property type="entry name" value="P450, PUTATIVE (EUROFUNG)-RELATED-RELATED"/>
    <property type="match status" value="1"/>
</dbReference>
<reference evidence="7" key="1">
    <citation type="submission" date="2021-07" db="EMBL/GenBank/DDBJ databases">
        <authorList>
            <person name="Durling M."/>
        </authorList>
    </citation>
    <scope>NUCLEOTIDE SEQUENCE</scope>
</reference>
<dbReference type="EMBL" id="CAJVRL010000058">
    <property type="protein sequence ID" value="CAG8954970.1"/>
    <property type="molecule type" value="Genomic_DNA"/>
</dbReference>
<evidence type="ECO:0000256" key="1">
    <source>
        <dbReference type="ARBA" id="ARBA00010617"/>
    </source>
</evidence>
<protein>
    <recommendedName>
        <fullName evidence="9">Cytochrome P450</fullName>
    </recommendedName>
</protein>
<evidence type="ECO:0000256" key="5">
    <source>
        <dbReference type="PIRSR" id="PIRSR602401-1"/>
    </source>
</evidence>
<dbReference type="PRINTS" id="PR00463">
    <property type="entry name" value="EP450I"/>
</dbReference>
<dbReference type="GO" id="GO:0016705">
    <property type="term" value="F:oxidoreductase activity, acting on paired donors, with incorporation or reduction of molecular oxygen"/>
    <property type="evidence" value="ECO:0007669"/>
    <property type="project" value="InterPro"/>
</dbReference>
<comment type="cofactor">
    <cofactor evidence="5">
        <name>heme</name>
        <dbReference type="ChEBI" id="CHEBI:30413"/>
    </cofactor>
</comment>
<evidence type="ECO:0000256" key="6">
    <source>
        <dbReference type="RuleBase" id="RU000461"/>
    </source>
</evidence>
<keyword evidence="3 6" id="KW-0560">Oxidoreductase</keyword>
<dbReference type="AlphaFoldDB" id="A0A9N9KVB6"/>
<dbReference type="Proteomes" id="UP000696280">
    <property type="component" value="Unassembled WGS sequence"/>
</dbReference>
<dbReference type="InterPro" id="IPR050364">
    <property type="entry name" value="Cytochrome_P450_fung"/>
</dbReference>
<keyword evidence="4 5" id="KW-0408">Iron</keyword>
<evidence type="ECO:0000256" key="4">
    <source>
        <dbReference type="ARBA" id="ARBA00023004"/>
    </source>
</evidence>
<dbReference type="InterPro" id="IPR017972">
    <property type="entry name" value="Cyt_P450_CS"/>
</dbReference>
<dbReference type="InterPro" id="IPR001128">
    <property type="entry name" value="Cyt_P450"/>
</dbReference>
<proteinExistence type="inferred from homology"/>
<dbReference type="GO" id="GO:0004497">
    <property type="term" value="F:monooxygenase activity"/>
    <property type="evidence" value="ECO:0007669"/>
    <property type="project" value="UniProtKB-KW"/>
</dbReference>
<sequence length="417" mass="47336">MPADRPELAFMKWAEDYSKTTPYKPLGPTKAKDVLESEILYLNLLRNHVIVLNSLNSAKELLEKRGGKYSDRPPFHFFEEQGWVSSFPLSPNKKGIFRKHRKLFQNGFSPANCLQYRDVLQKQARETASNLIRSPTDWISHFERSMIAIIMAVAYGLDTENSIDDYVELSHKGTRGIDVGGTPGATAVDIFPTIRQLPKWLNLFPSLKLARESYFDVRALHDVPFEAAKKQVSNGTARPSFASKMFEEQRKQQQQENWNEMILDEKIMDEDINGAAAVLYIAGQHTGNFNHILGFPHSPKFYRSLVIANVYSMTHDPTVYRNPDTFDPDRYAKRMDGTPGEPLPLCGFGFGRRECPGQYFGTLNLWIFIATMLATVEFSKELDDNGVEVTPRFVVVNGLSTGPEPFPCRIVARRSTL</sequence>
<evidence type="ECO:0008006" key="9">
    <source>
        <dbReference type="Google" id="ProtNLM"/>
    </source>
</evidence>